<sequence length="193" mass="21503">MDINDNAPIWLFPRSPDDTLVKMKFDIPANSIVTRIQAIDLDTGENAQIIYSVVNIALIDQTSNQTNNPQQTKSIKSGSSVTTVNSILIANKEESPGFQSEYSELFKLDSRSGLIMRSNVNSFDESKKTDLLVPGKSLRVVLRATDKGYPVAQWSQEVLYIDLIAGSEFTSNLPYQISKSDLNINKEAEMLLR</sequence>
<dbReference type="Gene3D" id="2.60.40.60">
    <property type="entry name" value="Cadherins"/>
    <property type="match status" value="1"/>
</dbReference>
<evidence type="ECO:0008006" key="4">
    <source>
        <dbReference type="Google" id="ProtNLM"/>
    </source>
</evidence>
<proteinExistence type="predicted"/>
<dbReference type="CDD" id="cd11304">
    <property type="entry name" value="Cadherin_repeat"/>
    <property type="match status" value="1"/>
</dbReference>
<dbReference type="GO" id="GO:0005509">
    <property type="term" value="F:calcium ion binding"/>
    <property type="evidence" value="ECO:0007669"/>
    <property type="project" value="InterPro"/>
</dbReference>
<dbReference type="AlphaFoldDB" id="A0A3S5ABE1"/>
<evidence type="ECO:0000256" key="1">
    <source>
        <dbReference type="ARBA" id="ARBA00023180"/>
    </source>
</evidence>
<name>A0A3S5ABE1_9PLAT</name>
<dbReference type="PANTHER" id="PTHR24028">
    <property type="entry name" value="CADHERIN-87A"/>
    <property type="match status" value="1"/>
</dbReference>
<dbReference type="InterPro" id="IPR015919">
    <property type="entry name" value="Cadherin-like_sf"/>
</dbReference>
<dbReference type="InterPro" id="IPR050174">
    <property type="entry name" value="Protocadherin/Cadherin-CA"/>
</dbReference>
<organism evidence="2 3">
    <name type="scientific">Protopolystoma xenopodis</name>
    <dbReference type="NCBI Taxonomy" id="117903"/>
    <lineage>
        <taxon>Eukaryota</taxon>
        <taxon>Metazoa</taxon>
        <taxon>Spiralia</taxon>
        <taxon>Lophotrochozoa</taxon>
        <taxon>Platyhelminthes</taxon>
        <taxon>Monogenea</taxon>
        <taxon>Polyopisthocotylea</taxon>
        <taxon>Polystomatidea</taxon>
        <taxon>Polystomatidae</taxon>
        <taxon>Protopolystoma</taxon>
    </lineage>
</organism>
<dbReference type="GO" id="GO:0005886">
    <property type="term" value="C:plasma membrane"/>
    <property type="evidence" value="ECO:0007669"/>
    <property type="project" value="TreeGrafter"/>
</dbReference>
<dbReference type="OrthoDB" id="6252026at2759"/>
<keyword evidence="3" id="KW-1185">Reference proteome</keyword>
<reference evidence="2" key="1">
    <citation type="submission" date="2018-11" db="EMBL/GenBank/DDBJ databases">
        <authorList>
            <consortium name="Pathogen Informatics"/>
        </authorList>
    </citation>
    <scope>NUCLEOTIDE SEQUENCE</scope>
</reference>
<dbReference type="SUPFAM" id="SSF49313">
    <property type="entry name" value="Cadherin-like"/>
    <property type="match status" value="1"/>
</dbReference>
<protein>
    <recommendedName>
        <fullName evidence="4">Cadherin domain-containing protein</fullName>
    </recommendedName>
</protein>
<dbReference type="PANTHER" id="PTHR24028:SF328">
    <property type="entry name" value="CADHERIN-3"/>
    <property type="match status" value="1"/>
</dbReference>
<evidence type="ECO:0000313" key="3">
    <source>
        <dbReference type="Proteomes" id="UP000784294"/>
    </source>
</evidence>
<gene>
    <name evidence="2" type="ORF">PXEA_LOCUS9989</name>
</gene>
<comment type="caution">
    <text evidence="2">The sequence shown here is derived from an EMBL/GenBank/DDBJ whole genome shotgun (WGS) entry which is preliminary data.</text>
</comment>
<dbReference type="GO" id="GO:0007155">
    <property type="term" value="P:cell adhesion"/>
    <property type="evidence" value="ECO:0007669"/>
    <property type="project" value="TreeGrafter"/>
</dbReference>
<keyword evidence="1" id="KW-0325">Glycoprotein</keyword>
<accession>A0A3S5ABE1</accession>
<evidence type="ECO:0000313" key="2">
    <source>
        <dbReference type="EMBL" id="VEL16549.1"/>
    </source>
</evidence>
<dbReference type="EMBL" id="CAAALY010028881">
    <property type="protein sequence ID" value="VEL16549.1"/>
    <property type="molecule type" value="Genomic_DNA"/>
</dbReference>
<dbReference type="Proteomes" id="UP000784294">
    <property type="component" value="Unassembled WGS sequence"/>
</dbReference>